<name>A0A5N6LU43_9ASTR</name>
<dbReference type="EMBL" id="SZYD01000018">
    <property type="protein sequence ID" value="KAD2805093.1"/>
    <property type="molecule type" value="Genomic_DNA"/>
</dbReference>
<sequence>MANSNLPRRIIKQNEVQVSVDPHVKEDAFQSVGGPMVKSAMAGYNTLVLAYGQAMMLLTHISHLDSARLSLYVRLNLLC</sequence>
<reference evidence="1 2" key="1">
    <citation type="submission" date="2019-05" db="EMBL/GenBank/DDBJ databases">
        <title>Mikania micrantha, genome provides insights into the molecular mechanism of rapid growth.</title>
        <authorList>
            <person name="Liu B."/>
        </authorList>
    </citation>
    <scope>NUCLEOTIDE SEQUENCE [LARGE SCALE GENOMIC DNA]</scope>
    <source>
        <strain evidence="1">NLD-2019</strain>
        <tissue evidence="1">Leaf</tissue>
    </source>
</reference>
<keyword evidence="2" id="KW-1185">Reference proteome</keyword>
<evidence type="ECO:0000313" key="2">
    <source>
        <dbReference type="Proteomes" id="UP000326396"/>
    </source>
</evidence>
<proteinExistence type="predicted"/>
<dbReference type="OrthoDB" id="1724961at2759"/>
<organism evidence="1 2">
    <name type="scientific">Mikania micrantha</name>
    <name type="common">bitter vine</name>
    <dbReference type="NCBI Taxonomy" id="192012"/>
    <lineage>
        <taxon>Eukaryota</taxon>
        <taxon>Viridiplantae</taxon>
        <taxon>Streptophyta</taxon>
        <taxon>Embryophyta</taxon>
        <taxon>Tracheophyta</taxon>
        <taxon>Spermatophyta</taxon>
        <taxon>Magnoliopsida</taxon>
        <taxon>eudicotyledons</taxon>
        <taxon>Gunneridae</taxon>
        <taxon>Pentapetalae</taxon>
        <taxon>asterids</taxon>
        <taxon>campanulids</taxon>
        <taxon>Asterales</taxon>
        <taxon>Asteraceae</taxon>
        <taxon>Asteroideae</taxon>
        <taxon>Heliantheae alliance</taxon>
        <taxon>Eupatorieae</taxon>
        <taxon>Mikania</taxon>
    </lineage>
</organism>
<comment type="caution">
    <text evidence="1">The sequence shown here is derived from an EMBL/GenBank/DDBJ whole genome shotgun (WGS) entry which is preliminary data.</text>
</comment>
<dbReference type="Proteomes" id="UP000326396">
    <property type="component" value="Linkage Group LG8"/>
</dbReference>
<protein>
    <recommendedName>
        <fullName evidence="3">Kinesin motor domain-containing protein</fullName>
    </recommendedName>
</protein>
<dbReference type="AlphaFoldDB" id="A0A5N6LU43"/>
<dbReference type="Gene3D" id="3.40.850.10">
    <property type="entry name" value="Kinesin motor domain"/>
    <property type="match status" value="1"/>
</dbReference>
<evidence type="ECO:0008006" key="3">
    <source>
        <dbReference type="Google" id="ProtNLM"/>
    </source>
</evidence>
<evidence type="ECO:0000313" key="1">
    <source>
        <dbReference type="EMBL" id="KAD2805093.1"/>
    </source>
</evidence>
<accession>A0A5N6LU43</accession>
<dbReference type="InterPro" id="IPR036961">
    <property type="entry name" value="Kinesin_motor_dom_sf"/>
</dbReference>
<gene>
    <name evidence="1" type="ORF">E3N88_38470</name>
</gene>